<feature type="transmembrane region" description="Helical" evidence="1">
    <location>
        <begin position="43"/>
        <end position="63"/>
    </location>
</feature>
<gene>
    <name evidence="3" type="ORF">BDLFYP24_01480</name>
    <name evidence="2" type="ORF">GBB04_02450</name>
</gene>
<sequence length="127" mass="14529">MLDILPVLLWVIAAVIAVNICSICSIRGGFFSHKERPVYPVRWSIIGLHFASLVLGALPYPLYSLFEESMSMRFRRFYEHMGWPSAVVMIVLIAAELVFMYLQARKGMASEMERKLNRIGESDNESE</sequence>
<evidence type="ECO:0000256" key="1">
    <source>
        <dbReference type="SAM" id="Phobius"/>
    </source>
</evidence>
<dbReference type="EMBL" id="WDPD01000002">
    <property type="protein sequence ID" value="KAB7461874.1"/>
    <property type="molecule type" value="Genomic_DNA"/>
</dbReference>
<keyword evidence="1" id="KW-1133">Transmembrane helix</keyword>
<protein>
    <recommendedName>
        <fullName evidence="5">Anaerobic C4-dicarboxylate transport protein</fullName>
    </recommendedName>
</protein>
<evidence type="ECO:0000313" key="3">
    <source>
        <dbReference type="EMBL" id="VYS91870.1"/>
    </source>
</evidence>
<feature type="transmembrane region" description="Helical" evidence="1">
    <location>
        <begin position="83"/>
        <end position="102"/>
    </location>
</feature>
<organism evidence="3">
    <name type="scientific">Bifidobacterium dentium</name>
    <dbReference type="NCBI Taxonomy" id="1689"/>
    <lineage>
        <taxon>Bacteria</taxon>
        <taxon>Bacillati</taxon>
        <taxon>Actinomycetota</taxon>
        <taxon>Actinomycetes</taxon>
        <taxon>Bifidobacteriales</taxon>
        <taxon>Bifidobacteriaceae</taxon>
        <taxon>Bifidobacterium</taxon>
    </lineage>
</organism>
<dbReference type="AlphaFoldDB" id="A0A6N2SJF9"/>
<dbReference type="EMBL" id="CACRSP010000003">
    <property type="protein sequence ID" value="VYS91870.1"/>
    <property type="molecule type" value="Genomic_DNA"/>
</dbReference>
<reference evidence="3" key="2">
    <citation type="submission" date="2019-11" db="EMBL/GenBank/DDBJ databases">
        <authorList>
            <person name="Feng L."/>
        </authorList>
    </citation>
    <scope>NUCLEOTIDE SEQUENCE</scope>
    <source>
        <strain evidence="3">BdentiumLFYP24</strain>
    </source>
</reference>
<dbReference type="RefSeq" id="WP_034521818.1">
    <property type="nucleotide sequence ID" value="NZ_CACRSP010000003.1"/>
</dbReference>
<reference evidence="2 4" key="1">
    <citation type="journal article" date="2019" name="Nat. Med.">
        <title>A library of human gut bacterial isolates paired with longitudinal multiomics data enables mechanistic microbiome research.</title>
        <authorList>
            <person name="Poyet M."/>
            <person name="Groussin M."/>
            <person name="Gibbons S.M."/>
            <person name="Avila-Pacheco J."/>
            <person name="Jiang X."/>
            <person name="Kearney S.M."/>
            <person name="Perrotta A.R."/>
            <person name="Berdy B."/>
            <person name="Zhao S."/>
            <person name="Lieberman T.D."/>
            <person name="Swanson P.K."/>
            <person name="Smith M."/>
            <person name="Roesemann S."/>
            <person name="Alexander J.E."/>
            <person name="Rich S.A."/>
            <person name="Livny J."/>
            <person name="Vlamakis H."/>
            <person name="Clish C."/>
            <person name="Bullock K."/>
            <person name="Deik A."/>
            <person name="Scott J."/>
            <person name="Pierce K.A."/>
            <person name="Xavier R.J."/>
            <person name="Alm E.J."/>
        </authorList>
    </citation>
    <scope>NUCLEOTIDE SEQUENCE [LARGE SCALE GENOMIC DNA]</scope>
    <source>
        <strain evidence="2 4">BIOML-A2</strain>
    </source>
</reference>
<dbReference type="Proteomes" id="UP000429211">
    <property type="component" value="Unassembled WGS sequence"/>
</dbReference>
<evidence type="ECO:0000313" key="2">
    <source>
        <dbReference type="EMBL" id="KAB7461874.1"/>
    </source>
</evidence>
<proteinExistence type="predicted"/>
<name>A0A6N2SJF9_9BIFI</name>
<evidence type="ECO:0008006" key="5">
    <source>
        <dbReference type="Google" id="ProtNLM"/>
    </source>
</evidence>
<feature type="transmembrane region" description="Helical" evidence="1">
    <location>
        <begin position="6"/>
        <end position="31"/>
    </location>
</feature>
<accession>A0A6N2SJF9</accession>
<keyword evidence="1" id="KW-0812">Transmembrane</keyword>
<evidence type="ECO:0000313" key="4">
    <source>
        <dbReference type="Proteomes" id="UP000429211"/>
    </source>
</evidence>
<keyword evidence="1" id="KW-0472">Membrane</keyword>